<dbReference type="InterPro" id="IPR019775">
    <property type="entry name" value="WD40_repeat_CS"/>
</dbReference>
<sequence length="257" mass="29929">MFKQMLKYFWRQMRICLITFDKEINSFLGLLKIVHGKKLLIMKFSNVIQVFISGYQFIYLITQFKSVSYSSSKRSSREKVAKKNLSIEEEIKVIIKYWVRILNIKLGWIQDFDRIIVKYVEHIYFITNSKYLFIIFCPSFKLLKTFTGHTDWIGGIEFSPFSVGRYLCSASGDNTICLWDIEVSKALHFFNGHTNPVKCVDISPLQSNDNYKNDNNKCNSIGVIGGNGYTICSGSYDKTIRVWDIETNQTNDCIQRT</sequence>
<proteinExistence type="predicted"/>
<evidence type="ECO:0000313" key="5">
    <source>
        <dbReference type="Proteomes" id="UP000023152"/>
    </source>
</evidence>
<keyword evidence="2" id="KW-0677">Repeat</keyword>
<evidence type="ECO:0000256" key="1">
    <source>
        <dbReference type="ARBA" id="ARBA00022574"/>
    </source>
</evidence>
<organism evidence="4 5">
    <name type="scientific">Reticulomyxa filosa</name>
    <dbReference type="NCBI Taxonomy" id="46433"/>
    <lineage>
        <taxon>Eukaryota</taxon>
        <taxon>Sar</taxon>
        <taxon>Rhizaria</taxon>
        <taxon>Retaria</taxon>
        <taxon>Foraminifera</taxon>
        <taxon>Monothalamids</taxon>
        <taxon>Reticulomyxidae</taxon>
        <taxon>Reticulomyxa</taxon>
    </lineage>
</organism>
<feature type="repeat" description="WD" evidence="3">
    <location>
        <begin position="227"/>
        <end position="253"/>
    </location>
</feature>
<reference evidence="4 5" key="1">
    <citation type="journal article" date="2013" name="Curr. Biol.">
        <title>The Genome of the Foraminiferan Reticulomyxa filosa.</title>
        <authorList>
            <person name="Glockner G."/>
            <person name="Hulsmann N."/>
            <person name="Schleicher M."/>
            <person name="Noegel A.A."/>
            <person name="Eichinger L."/>
            <person name="Gallinger C."/>
            <person name="Pawlowski J."/>
            <person name="Sierra R."/>
            <person name="Euteneuer U."/>
            <person name="Pillet L."/>
            <person name="Moustafa A."/>
            <person name="Platzer M."/>
            <person name="Groth M."/>
            <person name="Szafranski K."/>
            <person name="Schliwa M."/>
        </authorList>
    </citation>
    <scope>NUCLEOTIDE SEQUENCE [LARGE SCALE GENOMIC DNA]</scope>
</reference>
<dbReference type="GO" id="GO:1990234">
    <property type="term" value="C:transferase complex"/>
    <property type="evidence" value="ECO:0007669"/>
    <property type="project" value="UniProtKB-ARBA"/>
</dbReference>
<dbReference type="PANTHER" id="PTHR22847:SF637">
    <property type="entry name" value="WD REPEAT DOMAIN 5B"/>
    <property type="match status" value="1"/>
</dbReference>
<keyword evidence="1 3" id="KW-0853">WD repeat</keyword>
<dbReference type="AlphaFoldDB" id="X6M1A9"/>
<protein>
    <submittedName>
        <fullName evidence="4">WD-40 repeat protein</fullName>
    </submittedName>
</protein>
<dbReference type="EMBL" id="ASPP01025565">
    <property type="protein sequence ID" value="ETO07918.1"/>
    <property type="molecule type" value="Genomic_DNA"/>
</dbReference>
<evidence type="ECO:0000256" key="3">
    <source>
        <dbReference type="PROSITE-ProRule" id="PRU00221"/>
    </source>
</evidence>
<evidence type="ECO:0000313" key="4">
    <source>
        <dbReference type="EMBL" id="ETO07918.1"/>
    </source>
</evidence>
<dbReference type="PROSITE" id="PS00678">
    <property type="entry name" value="WD_REPEATS_1"/>
    <property type="match status" value="2"/>
</dbReference>
<dbReference type="Pfam" id="PF00400">
    <property type="entry name" value="WD40"/>
    <property type="match status" value="2"/>
</dbReference>
<dbReference type="SMART" id="SM00320">
    <property type="entry name" value="WD40"/>
    <property type="match status" value="2"/>
</dbReference>
<dbReference type="Proteomes" id="UP000023152">
    <property type="component" value="Unassembled WGS sequence"/>
</dbReference>
<dbReference type="PROSITE" id="PS50082">
    <property type="entry name" value="WD_REPEATS_2"/>
    <property type="match status" value="2"/>
</dbReference>
<dbReference type="PANTHER" id="PTHR22847">
    <property type="entry name" value="WD40 REPEAT PROTEIN"/>
    <property type="match status" value="1"/>
</dbReference>
<dbReference type="Gene3D" id="2.130.10.10">
    <property type="entry name" value="YVTN repeat-like/Quinoprotein amine dehydrogenase"/>
    <property type="match status" value="1"/>
</dbReference>
<dbReference type="PROSITE" id="PS50294">
    <property type="entry name" value="WD_REPEATS_REGION"/>
    <property type="match status" value="1"/>
</dbReference>
<dbReference type="InterPro" id="IPR001680">
    <property type="entry name" value="WD40_rpt"/>
</dbReference>
<comment type="caution">
    <text evidence="4">The sequence shown here is derived from an EMBL/GenBank/DDBJ whole genome shotgun (WGS) entry which is preliminary data.</text>
</comment>
<accession>X6M1A9</accession>
<evidence type="ECO:0000256" key="2">
    <source>
        <dbReference type="ARBA" id="ARBA00022737"/>
    </source>
</evidence>
<gene>
    <name evidence="4" type="ORF">RFI_29471</name>
</gene>
<keyword evidence="5" id="KW-1185">Reference proteome</keyword>
<dbReference type="InterPro" id="IPR015943">
    <property type="entry name" value="WD40/YVTN_repeat-like_dom_sf"/>
</dbReference>
<dbReference type="InterPro" id="IPR036322">
    <property type="entry name" value="WD40_repeat_dom_sf"/>
</dbReference>
<name>X6M1A9_RETFI</name>
<feature type="repeat" description="WD" evidence="3">
    <location>
        <begin position="146"/>
        <end position="189"/>
    </location>
</feature>
<dbReference type="SUPFAM" id="SSF50978">
    <property type="entry name" value="WD40 repeat-like"/>
    <property type="match status" value="1"/>
</dbReference>